<evidence type="ECO:0000313" key="2">
    <source>
        <dbReference type="Proteomes" id="UP000198822"/>
    </source>
</evidence>
<protein>
    <submittedName>
        <fullName evidence="1">Acyl-CoA thioester hydrolase</fullName>
    </submittedName>
</protein>
<dbReference type="OrthoDB" id="9799036at2"/>
<dbReference type="Proteomes" id="UP000198822">
    <property type="component" value="Chromosome I"/>
</dbReference>
<evidence type="ECO:0000313" key="1">
    <source>
        <dbReference type="EMBL" id="SDH96268.1"/>
    </source>
</evidence>
<dbReference type="PANTHER" id="PTHR31793">
    <property type="entry name" value="4-HYDROXYBENZOYL-COA THIOESTERASE FAMILY MEMBER"/>
    <property type="match status" value="1"/>
</dbReference>
<dbReference type="Pfam" id="PF13279">
    <property type="entry name" value="4HBT_2"/>
    <property type="match status" value="1"/>
</dbReference>
<dbReference type="EMBL" id="LT629695">
    <property type="protein sequence ID" value="SDH96268.1"/>
    <property type="molecule type" value="Genomic_DNA"/>
</dbReference>
<organism evidence="1 2">
    <name type="scientific">Agrococcus jejuensis</name>
    <dbReference type="NCBI Taxonomy" id="399736"/>
    <lineage>
        <taxon>Bacteria</taxon>
        <taxon>Bacillati</taxon>
        <taxon>Actinomycetota</taxon>
        <taxon>Actinomycetes</taxon>
        <taxon>Micrococcales</taxon>
        <taxon>Microbacteriaceae</taxon>
        <taxon>Agrococcus</taxon>
    </lineage>
</organism>
<dbReference type="CDD" id="cd00586">
    <property type="entry name" value="4HBT"/>
    <property type="match status" value="1"/>
</dbReference>
<name>A0A1G8GP79_9MICO</name>
<dbReference type="InterPro" id="IPR029069">
    <property type="entry name" value="HotDog_dom_sf"/>
</dbReference>
<gene>
    <name evidence="1" type="ORF">SAMN04489720_3016</name>
</gene>
<proteinExistence type="predicted"/>
<accession>A0A1G8GP79</accession>
<reference evidence="2" key="1">
    <citation type="submission" date="2016-10" db="EMBL/GenBank/DDBJ databases">
        <authorList>
            <person name="Varghese N."/>
            <person name="Submissions S."/>
        </authorList>
    </citation>
    <scope>NUCLEOTIDE SEQUENCE [LARGE SCALE GENOMIC DNA]</scope>
    <source>
        <strain evidence="2">DSM 22002</strain>
    </source>
</reference>
<dbReference type="GO" id="GO:0047617">
    <property type="term" value="F:fatty acyl-CoA hydrolase activity"/>
    <property type="evidence" value="ECO:0007669"/>
    <property type="project" value="TreeGrafter"/>
</dbReference>
<keyword evidence="1" id="KW-0378">Hydrolase</keyword>
<dbReference type="RefSeq" id="WP_092506340.1">
    <property type="nucleotide sequence ID" value="NZ_LT629695.1"/>
</dbReference>
<keyword evidence="2" id="KW-1185">Reference proteome</keyword>
<sequence length="156" mass="17482">MGEPVGARMRVAVPMRWRDQDAFQHVNNSTMLTILEEARVRAFFRTGDEDAPPTAILDPGLDAGTLTLIASHHIEYLAPVPYRRAPLEVEMWFSRIGGSSVELCYEVRDEPAGRIAVRAASTFVMVDVDSGRPRRLTDDERAAWAPFVGEPLAFRR</sequence>
<dbReference type="STRING" id="399736.SAMN04489720_3016"/>
<dbReference type="SUPFAM" id="SSF54637">
    <property type="entry name" value="Thioesterase/thiol ester dehydrase-isomerase"/>
    <property type="match status" value="1"/>
</dbReference>
<dbReference type="PANTHER" id="PTHR31793:SF24">
    <property type="entry name" value="LONG-CHAIN ACYL-COA THIOESTERASE FADM"/>
    <property type="match status" value="1"/>
</dbReference>
<dbReference type="InterPro" id="IPR050563">
    <property type="entry name" value="4-hydroxybenzoyl-CoA_TE"/>
</dbReference>
<dbReference type="AlphaFoldDB" id="A0A1G8GP79"/>
<dbReference type="Gene3D" id="3.10.129.10">
    <property type="entry name" value="Hotdog Thioesterase"/>
    <property type="match status" value="1"/>
</dbReference>